<dbReference type="PANTHER" id="PTHR37283">
    <property type="entry name" value="PH DOMAIN-CONTAINING PROTEIN YHR131C"/>
    <property type="match status" value="1"/>
</dbReference>
<name>A0A6A6UNA7_9PEZI</name>
<feature type="compositionally biased region" description="Basic and acidic residues" evidence="1">
    <location>
        <begin position="409"/>
        <end position="421"/>
    </location>
</feature>
<dbReference type="SMART" id="SM00233">
    <property type="entry name" value="PH"/>
    <property type="match status" value="1"/>
</dbReference>
<evidence type="ECO:0000259" key="2">
    <source>
        <dbReference type="SMART" id="SM00233"/>
    </source>
</evidence>
<gene>
    <name evidence="3" type="ORF">BT63DRAFT_367564</name>
</gene>
<feature type="domain" description="PH" evidence="2">
    <location>
        <begin position="79"/>
        <end position="226"/>
    </location>
</feature>
<evidence type="ECO:0000256" key="1">
    <source>
        <dbReference type="SAM" id="MobiDB-lite"/>
    </source>
</evidence>
<feature type="compositionally biased region" description="Basic and acidic residues" evidence="1">
    <location>
        <begin position="439"/>
        <end position="454"/>
    </location>
</feature>
<keyword evidence="4" id="KW-1185">Reference proteome</keyword>
<evidence type="ECO:0000313" key="3">
    <source>
        <dbReference type="EMBL" id="KAF2672943.1"/>
    </source>
</evidence>
<feature type="region of interest" description="Disordered" evidence="1">
    <location>
        <begin position="318"/>
        <end position="351"/>
    </location>
</feature>
<dbReference type="InterPro" id="IPR011993">
    <property type="entry name" value="PH-like_dom_sf"/>
</dbReference>
<protein>
    <recommendedName>
        <fullName evidence="2">PH domain-containing protein</fullName>
    </recommendedName>
</protein>
<dbReference type="AlphaFoldDB" id="A0A6A6UNA7"/>
<proteinExistence type="predicted"/>
<organism evidence="3 4">
    <name type="scientific">Microthyrium microscopicum</name>
    <dbReference type="NCBI Taxonomy" id="703497"/>
    <lineage>
        <taxon>Eukaryota</taxon>
        <taxon>Fungi</taxon>
        <taxon>Dikarya</taxon>
        <taxon>Ascomycota</taxon>
        <taxon>Pezizomycotina</taxon>
        <taxon>Dothideomycetes</taxon>
        <taxon>Dothideomycetes incertae sedis</taxon>
        <taxon>Microthyriales</taxon>
        <taxon>Microthyriaceae</taxon>
        <taxon>Microthyrium</taxon>
    </lineage>
</organism>
<dbReference type="PANTHER" id="PTHR37283:SF1">
    <property type="entry name" value="PH DOMAIN-CONTAINING PROTEIN YHR131C"/>
    <property type="match status" value="1"/>
</dbReference>
<feature type="compositionally biased region" description="Basic and acidic residues" evidence="1">
    <location>
        <begin position="328"/>
        <end position="351"/>
    </location>
</feature>
<feature type="compositionally biased region" description="Polar residues" evidence="1">
    <location>
        <begin position="457"/>
        <end position="470"/>
    </location>
</feature>
<sequence>MAQPGADIIQASETHANTSSPRPALIANKGPLPYGYHNSFHTHALDDPPPTYHIAKTLPLQQSLTPDKDVALPAYSCSVQRSGVVGLMIEFRDPFMDGQSDRMWQKVYACLRGTQISLHWVKSSLGSKKSAPRPGKKVAQFSLQHAEVGLAVDVKPDENTPKNLILNMLPSNVRQKLQKTRPELFEQQKEWLLRMRVEGYQILFSFDSEQIMLDWCESICEGIDISPPIEDRTDPRYRSLPRRSRRQRQLENWYRNEITTPAINLETVSSRLVEQQERILREFYPNLADPTSQEQPVTQNRLAVPNALERVVSTGDADMDEFDPADVTEMRGDPRNNEYDPKSRDQATHISHESLLRYRRRCMPIMYKFSPRSSDIVFHKGVRWRIDTKKGVLRPFELSPPRYPRGPKRRDVSGQSARDRVQPLSSLRPQSNIAPMSSDDEHSPAFRSPTRGDDNDGNSIHSTAGLTVGSSGDAIEPVSTRVSLNHQLNTDDRQDEFPLVKALLHLGKPAEAPELRRRRTISHVEDSAVHAFTGLVL</sequence>
<accession>A0A6A6UNA7</accession>
<dbReference type="InterPro" id="IPR001849">
    <property type="entry name" value="PH_domain"/>
</dbReference>
<reference evidence="3" key="1">
    <citation type="journal article" date="2020" name="Stud. Mycol.">
        <title>101 Dothideomycetes genomes: a test case for predicting lifestyles and emergence of pathogens.</title>
        <authorList>
            <person name="Haridas S."/>
            <person name="Albert R."/>
            <person name="Binder M."/>
            <person name="Bloem J."/>
            <person name="Labutti K."/>
            <person name="Salamov A."/>
            <person name="Andreopoulos B."/>
            <person name="Baker S."/>
            <person name="Barry K."/>
            <person name="Bills G."/>
            <person name="Bluhm B."/>
            <person name="Cannon C."/>
            <person name="Castanera R."/>
            <person name="Culley D."/>
            <person name="Daum C."/>
            <person name="Ezra D."/>
            <person name="Gonzalez J."/>
            <person name="Henrissat B."/>
            <person name="Kuo A."/>
            <person name="Liang C."/>
            <person name="Lipzen A."/>
            <person name="Lutzoni F."/>
            <person name="Magnuson J."/>
            <person name="Mondo S."/>
            <person name="Nolan M."/>
            <person name="Ohm R."/>
            <person name="Pangilinan J."/>
            <person name="Park H.-J."/>
            <person name="Ramirez L."/>
            <person name="Alfaro M."/>
            <person name="Sun H."/>
            <person name="Tritt A."/>
            <person name="Yoshinaga Y."/>
            <person name="Zwiers L.-H."/>
            <person name="Turgeon B."/>
            <person name="Goodwin S."/>
            <person name="Spatafora J."/>
            <person name="Crous P."/>
            <person name="Grigoriev I."/>
        </authorList>
    </citation>
    <scope>NUCLEOTIDE SEQUENCE</scope>
    <source>
        <strain evidence="3">CBS 115976</strain>
    </source>
</reference>
<evidence type="ECO:0000313" key="4">
    <source>
        <dbReference type="Proteomes" id="UP000799302"/>
    </source>
</evidence>
<feature type="region of interest" description="Disordered" evidence="1">
    <location>
        <begin position="395"/>
        <end position="474"/>
    </location>
</feature>
<dbReference type="EMBL" id="MU004231">
    <property type="protein sequence ID" value="KAF2672943.1"/>
    <property type="molecule type" value="Genomic_DNA"/>
</dbReference>
<dbReference type="SUPFAM" id="SSF50729">
    <property type="entry name" value="PH domain-like"/>
    <property type="match status" value="1"/>
</dbReference>
<dbReference type="Gene3D" id="2.30.29.30">
    <property type="entry name" value="Pleckstrin-homology domain (PH domain)/Phosphotyrosine-binding domain (PTB)"/>
    <property type="match status" value="1"/>
</dbReference>
<dbReference type="OrthoDB" id="5865767at2759"/>
<feature type="compositionally biased region" description="Polar residues" evidence="1">
    <location>
        <begin position="423"/>
        <end position="435"/>
    </location>
</feature>
<dbReference type="Proteomes" id="UP000799302">
    <property type="component" value="Unassembled WGS sequence"/>
</dbReference>